<organism evidence="2 3">
    <name type="scientific">Methylobacterium marchantiae</name>
    <dbReference type="NCBI Taxonomy" id="600331"/>
    <lineage>
        <taxon>Bacteria</taxon>
        <taxon>Pseudomonadati</taxon>
        <taxon>Pseudomonadota</taxon>
        <taxon>Alphaproteobacteria</taxon>
        <taxon>Hyphomicrobiales</taxon>
        <taxon>Methylobacteriaceae</taxon>
        <taxon>Methylobacterium</taxon>
    </lineage>
</organism>
<evidence type="ECO:0000313" key="3">
    <source>
        <dbReference type="Proteomes" id="UP001597176"/>
    </source>
</evidence>
<dbReference type="RefSeq" id="WP_238202276.1">
    <property type="nucleotide sequence ID" value="NZ_JBHTND010000011.1"/>
</dbReference>
<dbReference type="EMBL" id="JBHTND010000011">
    <property type="protein sequence ID" value="MFD1301903.1"/>
    <property type="molecule type" value="Genomic_DNA"/>
</dbReference>
<keyword evidence="1" id="KW-0472">Membrane</keyword>
<proteinExistence type="predicted"/>
<name>A0ABW3X064_9HYPH</name>
<comment type="caution">
    <text evidence="2">The sequence shown here is derived from an EMBL/GenBank/DDBJ whole genome shotgun (WGS) entry which is preliminary data.</text>
</comment>
<accession>A0ABW3X064</accession>
<keyword evidence="1" id="KW-0812">Transmembrane</keyword>
<sequence length="65" mass="6813">MAPSAALSMVRHDDLIRASKAAGHAFSLIDDGQDDARPAPSRFLTLSAMSLAGFVASCGMFLVFV</sequence>
<reference evidence="3" key="1">
    <citation type="journal article" date="2019" name="Int. J. Syst. Evol. Microbiol.">
        <title>The Global Catalogue of Microorganisms (GCM) 10K type strain sequencing project: providing services to taxonomists for standard genome sequencing and annotation.</title>
        <authorList>
            <consortium name="The Broad Institute Genomics Platform"/>
            <consortium name="The Broad Institute Genome Sequencing Center for Infectious Disease"/>
            <person name="Wu L."/>
            <person name="Ma J."/>
        </authorList>
    </citation>
    <scope>NUCLEOTIDE SEQUENCE [LARGE SCALE GENOMIC DNA]</scope>
    <source>
        <strain evidence="3">CCUG 56108</strain>
    </source>
</reference>
<dbReference type="Proteomes" id="UP001597176">
    <property type="component" value="Unassembled WGS sequence"/>
</dbReference>
<gene>
    <name evidence="2" type="ORF">ACFQ4G_09930</name>
</gene>
<evidence type="ECO:0000313" key="2">
    <source>
        <dbReference type="EMBL" id="MFD1301903.1"/>
    </source>
</evidence>
<evidence type="ECO:0000256" key="1">
    <source>
        <dbReference type="SAM" id="Phobius"/>
    </source>
</evidence>
<feature type="transmembrane region" description="Helical" evidence="1">
    <location>
        <begin position="43"/>
        <end position="64"/>
    </location>
</feature>
<keyword evidence="1" id="KW-1133">Transmembrane helix</keyword>
<keyword evidence="3" id="KW-1185">Reference proteome</keyword>
<protein>
    <submittedName>
        <fullName evidence="2">Uncharacterized protein</fullName>
    </submittedName>
</protein>